<dbReference type="OrthoDB" id="418445at2759"/>
<dbReference type="Gene3D" id="3.30.300.20">
    <property type="match status" value="1"/>
</dbReference>
<evidence type="ECO:0000313" key="1">
    <source>
        <dbReference type="EMBL" id="KAG9479155.1"/>
    </source>
</evidence>
<sequence length="336" mass="37871">MRTSAAALSALARASTCPNAVRPLLGSAAQQHGRSAHLSAALSAKSLLHKFTTNTKKKPWYDTPSLPRPDNKPQGLMSLMKVQQKEKRGNNPRIKIVNSILYKALNSLLSTAEVSEEVFDLQIELSKVSVTVDFSACRAYWVTSGNQETDAKVETVLQKYAPCFRHLLTTHQVLGNVPVVVFVKDKDNAKRQEIENLLATLDFGNTNDPTDESNDIPRTLDSTTVSESLAPSAPSMFGIDHIEFNKKIAEYKKRLNMKPIENEAPEFLQQQQEQLALIKKQRILKRKLKRQKWAERDHVTPKDYLLAADNDLYCDDQEEYDAELEEYIEEKDDGGN</sequence>
<dbReference type="InterPro" id="IPR015946">
    <property type="entry name" value="KH_dom-like_a/b"/>
</dbReference>
<dbReference type="InterPro" id="IPR000238">
    <property type="entry name" value="RbfA"/>
</dbReference>
<reference evidence="1" key="1">
    <citation type="thesis" date="2020" institute="ProQuest LLC" country="789 East Eisenhower Parkway, Ann Arbor, MI, USA">
        <title>Comparative Genomics and Chromosome Evolution.</title>
        <authorList>
            <person name="Mudd A.B."/>
        </authorList>
    </citation>
    <scope>NUCLEOTIDE SEQUENCE</scope>
    <source>
        <strain evidence="1">HN-11 Male</strain>
        <tissue evidence="1">Kidney and liver</tissue>
    </source>
</reference>
<dbReference type="SUPFAM" id="SSF89919">
    <property type="entry name" value="Ribosome-binding factor A, RbfA"/>
    <property type="match status" value="1"/>
</dbReference>
<comment type="caution">
    <text evidence="1">The sequence shown here is derived from an EMBL/GenBank/DDBJ whole genome shotgun (WGS) entry which is preliminary data.</text>
</comment>
<organism evidence="1 2">
    <name type="scientific">Eleutherodactylus coqui</name>
    <name type="common">Puerto Rican coqui</name>
    <dbReference type="NCBI Taxonomy" id="57060"/>
    <lineage>
        <taxon>Eukaryota</taxon>
        <taxon>Metazoa</taxon>
        <taxon>Chordata</taxon>
        <taxon>Craniata</taxon>
        <taxon>Vertebrata</taxon>
        <taxon>Euteleostomi</taxon>
        <taxon>Amphibia</taxon>
        <taxon>Batrachia</taxon>
        <taxon>Anura</taxon>
        <taxon>Neobatrachia</taxon>
        <taxon>Hyloidea</taxon>
        <taxon>Eleutherodactylidae</taxon>
        <taxon>Eleutherodactylinae</taxon>
        <taxon>Eleutherodactylus</taxon>
        <taxon>Eleutherodactylus</taxon>
    </lineage>
</organism>
<evidence type="ECO:0008006" key="3">
    <source>
        <dbReference type="Google" id="ProtNLM"/>
    </source>
</evidence>
<dbReference type="Proteomes" id="UP000770717">
    <property type="component" value="Unassembled WGS sequence"/>
</dbReference>
<accession>A0A8J6F216</accession>
<keyword evidence="2" id="KW-1185">Reference proteome</keyword>
<evidence type="ECO:0000313" key="2">
    <source>
        <dbReference type="Proteomes" id="UP000770717"/>
    </source>
</evidence>
<name>A0A8J6F216_ELECQ</name>
<gene>
    <name evidence="1" type="ORF">GDO78_012692</name>
</gene>
<dbReference type="EMBL" id="WNTK01000008">
    <property type="protein sequence ID" value="KAG9479155.1"/>
    <property type="molecule type" value="Genomic_DNA"/>
</dbReference>
<dbReference type="PANTHER" id="PTHR14725">
    <property type="entry name" value="RIBOSOME-BINDING FACTOR A, MITOCHONDRIAL-RELATED"/>
    <property type="match status" value="1"/>
</dbReference>
<dbReference type="Pfam" id="PF02033">
    <property type="entry name" value="RBFA"/>
    <property type="match status" value="1"/>
</dbReference>
<dbReference type="PANTHER" id="PTHR14725:SF0">
    <property type="entry name" value="RIBOSOME-BINDING FACTOR A, MITOCHONDRIAL-RELATED"/>
    <property type="match status" value="1"/>
</dbReference>
<dbReference type="InterPro" id="IPR023799">
    <property type="entry name" value="RbfA_dom_sf"/>
</dbReference>
<dbReference type="InterPro" id="IPR039212">
    <property type="entry name" value="RBFA_mitochondrial"/>
</dbReference>
<protein>
    <recommendedName>
        <fullName evidence="3">Ribosome-binding factor A, mitochondrial</fullName>
    </recommendedName>
</protein>
<dbReference type="GO" id="GO:0006364">
    <property type="term" value="P:rRNA processing"/>
    <property type="evidence" value="ECO:0007669"/>
    <property type="project" value="InterPro"/>
</dbReference>
<proteinExistence type="predicted"/>
<dbReference type="AlphaFoldDB" id="A0A8J6F216"/>